<name>M3GY54_LEPBO</name>
<evidence type="ECO:0000313" key="1">
    <source>
        <dbReference type="EMBL" id="EMF99783.1"/>
    </source>
</evidence>
<comment type="caution">
    <text evidence="1">The sequence shown here is derived from an EMBL/GenBank/DDBJ whole genome shotgun (WGS) entry which is preliminary data.</text>
</comment>
<gene>
    <name evidence="1" type="ORF">LEP1GSC123_3225</name>
</gene>
<organism evidence="1 2">
    <name type="scientific">Leptospira borgpetersenii str. 200701203</name>
    <dbReference type="NCBI Taxonomy" id="1193007"/>
    <lineage>
        <taxon>Bacteria</taxon>
        <taxon>Pseudomonadati</taxon>
        <taxon>Spirochaetota</taxon>
        <taxon>Spirochaetia</taxon>
        <taxon>Leptospirales</taxon>
        <taxon>Leptospiraceae</taxon>
        <taxon>Leptospira</taxon>
    </lineage>
</organism>
<sequence>MFSKHFFTMIYRNLIKQILEFSNVVKRWFLIRTLYNVLSFFDFIKVPLY</sequence>
<dbReference type="Proteomes" id="UP000011783">
    <property type="component" value="Unassembled WGS sequence"/>
</dbReference>
<protein>
    <submittedName>
        <fullName evidence="1">Uncharacterized protein</fullName>
    </submittedName>
</protein>
<dbReference type="BioCyc" id="LBOR1193007:G11KN-4644-MONOMER"/>
<accession>M3GY54</accession>
<proteinExistence type="predicted"/>
<dbReference type="AlphaFoldDB" id="M3GY54"/>
<evidence type="ECO:0000313" key="2">
    <source>
        <dbReference type="Proteomes" id="UP000011783"/>
    </source>
</evidence>
<reference evidence="1 2" key="1">
    <citation type="submission" date="2013-01" db="EMBL/GenBank/DDBJ databases">
        <authorList>
            <person name="Harkins D.M."/>
            <person name="Durkin A.S."/>
            <person name="Brinkac L.M."/>
            <person name="Haft D.H."/>
            <person name="Selengut J.D."/>
            <person name="Sanka R."/>
            <person name="DePew J."/>
            <person name="Purushe J."/>
            <person name="Picardeau M."/>
            <person name="Werts C."/>
            <person name="Goarant C."/>
            <person name="Vinetz J.M."/>
            <person name="Sutton G.G."/>
            <person name="Nierman W.C."/>
            <person name="Fouts D.E."/>
        </authorList>
    </citation>
    <scope>NUCLEOTIDE SEQUENCE [LARGE SCALE GENOMIC DNA]</scope>
    <source>
        <strain evidence="1 2">200701203</strain>
    </source>
</reference>
<dbReference type="EMBL" id="AKWO02000060">
    <property type="protein sequence ID" value="EMF99783.1"/>
    <property type="molecule type" value="Genomic_DNA"/>
</dbReference>